<dbReference type="InterPro" id="IPR009057">
    <property type="entry name" value="Homeodomain-like_sf"/>
</dbReference>
<dbReference type="PROSITE" id="PS50097">
    <property type="entry name" value="BTB"/>
    <property type="match status" value="1"/>
</dbReference>
<dbReference type="Proteomes" id="UP001286313">
    <property type="component" value="Unassembled WGS sequence"/>
</dbReference>
<dbReference type="Gene3D" id="3.30.710.10">
    <property type="entry name" value="Potassium Channel Kv1.1, Chain A"/>
    <property type="match status" value="1"/>
</dbReference>
<dbReference type="InterPro" id="IPR013087">
    <property type="entry name" value="Znf_C2H2_type"/>
</dbReference>
<feature type="compositionally biased region" description="Basic and acidic residues" evidence="7">
    <location>
        <begin position="514"/>
        <end position="531"/>
    </location>
</feature>
<name>A0AAE1GJR8_PETCI</name>
<dbReference type="PANTHER" id="PTHR24379">
    <property type="entry name" value="KRAB AND ZINC FINGER DOMAIN-CONTAINING"/>
    <property type="match status" value="1"/>
</dbReference>
<dbReference type="InterPro" id="IPR000210">
    <property type="entry name" value="BTB/POZ_dom"/>
</dbReference>
<comment type="caution">
    <text evidence="10">The sequence shown here is derived from an EMBL/GenBank/DDBJ whole genome shotgun (WGS) entry which is preliminary data.</text>
</comment>
<evidence type="ECO:0000256" key="2">
    <source>
        <dbReference type="ARBA" id="ARBA00022723"/>
    </source>
</evidence>
<feature type="domain" description="C2H2-type" evidence="9">
    <location>
        <begin position="436"/>
        <end position="463"/>
    </location>
</feature>
<feature type="domain" description="C2H2-type" evidence="9">
    <location>
        <begin position="409"/>
        <end position="431"/>
    </location>
</feature>
<evidence type="ECO:0000313" key="11">
    <source>
        <dbReference type="Proteomes" id="UP001286313"/>
    </source>
</evidence>
<evidence type="ECO:0000256" key="6">
    <source>
        <dbReference type="PROSITE-ProRule" id="PRU00042"/>
    </source>
</evidence>
<keyword evidence="2" id="KW-0479">Metal-binding</keyword>
<dbReference type="Gene3D" id="1.10.10.60">
    <property type="entry name" value="Homeodomain-like"/>
    <property type="match status" value="1"/>
</dbReference>
<dbReference type="SUPFAM" id="SSF57667">
    <property type="entry name" value="beta-beta-alpha zinc fingers"/>
    <property type="match status" value="3"/>
</dbReference>
<dbReference type="EMBL" id="JAWQEG010000223">
    <property type="protein sequence ID" value="KAK3893147.1"/>
    <property type="molecule type" value="Genomic_DNA"/>
</dbReference>
<dbReference type="GO" id="GO:0008270">
    <property type="term" value="F:zinc ion binding"/>
    <property type="evidence" value="ECO:0007669"/>
    <property type="project" value="UniProtKB-KW"/>
</dbReference>
<evidence type="ECO:0000313" key="10">
    <source>
        <dbReference type="EMBL" id="KAK3893147.1"/>
    </source>
</evidence>
<dbReference type="PROSITE" id="PS00028">
    <property type="entry name" value="ZINC_FINGER_C2H2_1"/>
    <property type="match status" value="2"/>
</dbReference>
<dbReference type="Gene3D" id="3.30.160.60">
    <property type="entry name" value="Classic Zinc Finger"/>
    <property type="match status" value="3"/>
</dbReference>
<sequence>MDNIVTEKTTEQQKLAKDCTSMDNIVTEETTEEPEISQDCILMDSLMIEEQEIASDGTATGDLVNAKTKEEWEIAQMMALLQRTVKNKRKKELHQEFTAKVKKSKQIHITTKGKTKLFRKFAAKVKEIRVKNNFVKKIIAKVRLRQNVPVENEPEIEIVEEIATEDANISVENGPEKEIVEEVTAEDRNTSVENELEIVEKVTANVKNSLVEREPELKLVEKVTSNVKNIPVESEPELELVERVTAVKNIPVVNEPELELGEEVMAKDRNFPAKNELAQEVTANVKKILFKNELAQVVATEVKNFPVKNGEIKLPQVRAKVKKNNHDKNEGEKNLAQVTAKVKRFTGVKKKNVIYVCGVCKKTFKSQKMALHHMKIHLNKYRCDECGKAFTTKYKYERHLELHSDERKFICEICTESFKRRTSLLRHQQRHMPAVFKCSVCGKQESHSTRLKRHMRSHQAPNMKEGDSNDDDNEGRSEGNNQESGSNDDNEEGEGETSNDFNDEDRSEGNNEESGSKDDDNETETHIHPGEDYDDDDGEYDDGKYDDGEYDDGKYDDGEYDDGAQTTNTTPQYDDINDIVVMVLFFSLVVLAACYMNTFRYKMANLIVELLSSLQNELKRYFPDVSEVNLKLIRDPFHTDVASVNDAIQEEFIDFVNDSSACDIFENKSLVRTGVNTLVVSCLTSSPPLHSLTSPSPLVIAAYAAHRIILAFFSLFFKRVLEEVCEELPMVVVFPSVNYDALQVIVAYMYRGQVNIPSELLSHVIELAKMLQVKGLIELPSQLDSVIASANNNECNTNSHLTRTGCAEMCMEGEDGIVELEVTEGEPHPTVSTNTSSFHTNTTTSLEHPTNNRIGLLTRGEDRTSTANIDATTTTTTTANTNTTTTTTTANTITTSTVSYTTTANTTNTNTTTTTTTTTIANTTTASGHVFIQPEDIQLTTMDDLAPTHIVKLNEDGSMGRYDTQTGGKKERKVIYKLTRYGPEDLQGALEDVRAGAGTLREIAGRWGVPHSTLSVNARLAGIAPQHHRSLDYDPQTLQAAKDAVRSGASYMKVAIQYNIPKSVLWRRCQLEAVVSSGVRRGGGGGGYGYAQRDLSVARQRLLDGASLSHIVKETKISKTTLFRMKEQLVREGRLPASSITQLPLLRRAPEESLRRAVAACRDQGLTHGQASEKFQVSKSTVWRRLKQETPEHMWRRRHYKGRQQHSWVPGWLCRPGGGGGGEGDGGGGATSQD</sequence>
<evidence type="ECO:0000259" key="9">
    <source>
        <dbReference type="PROSITE" id="PS50157"/>
    </source>
</evidence>
<feature type="compositionally biased region" description="Low complexity" evidence="7">
    <location>
        <begin position="830"/>
        <end position="845"/>
    </location>
</feature>
<feature type="region of interest" description="Disordered" evidence="7">
    <location>
        <begin position="449"/>
        <end position="572"/>
    </location>
</feature>
<feature type="domain" description="BTB" evidence="8">
    <location>
        <begin position="703"/>
        <end position="758"/>
    </location>
</feature>
<dbReference type="GO" id="GO:0003677">
    <property type="term" value="F:DNA binding"/>
    <property type="evidence" value="ECO:0007669"/>
    <property type="project" value="InterPro"/>
</dbReference>
<dbReference type="GO" id="GO:0005634">
    <property type="term" value="C:nucleus"/>
    <property type="evidence" value="ECO:0007669"/>
    <property type="project" value="UniProtKB-SubCell"/>
</dbReference>
<keyword evidence="3" id="KW-0677">Repeat</keyword>
<accession>A0AAE1GJR8</accession>
<dbReference type="InterPro" id="IPR011333">
    <property type="entry name" value="SKP1/BTB/POZ_sf"/>
</dbReference>
<keyword evidence="5" id="KW-0862">Zinc</keyword>
<dbReference type="Pfam" id="PF00651">
    <property type="entry name" value="BTB"/>
    <property type="match status" value="1"/>
</dbReference>
<feature type="domain" description="C2H2-type" evidence="9">
    <location>
        <begin position="355"/>
        <end position="382"/>
    </location>
</feature>
<feature type="compositionally biased region" description="Acidic residues" evidence="7">
    <location>
        <begin position="486"/>
        <end position="506"/>
    </location>
</feature>
<keyword evidence="11" id="KW-1185">Reference proteome</keyword>
<feature type="compositionally biased region" description="Basic and acidic residues" evidence="7">
    <location>
        <begin position="541"/>
        <end position="557"/>
    </location>
</feature>
<dbReference type="PANTHER" id="PTHR24379:SF121">
    <property type="entry name" value="C2H2-TYPE DOMAIN-CONTAINING PROTEIN"/>
    <property type="match status" value="1"/>
</dbReference>
<dbReference type="AlphaFoldDB" id="A0AAE1GJR8"/>
<dbReference type="SUPFAM" id="SSF46689">
    <property type="entry name" value="Homeodomain-like"/>
    <property type="match status" value="1"/>
</dbReference>
<evidence type="ECO:0000256" key="1">
    <source>
        <dbReference type="ARBA" id="ARBA00004123"/>
    </source>
</evidence>
<protein>
    <submittedName>
        <fullName evidence="10">Uncharacterized protein</fullName>
    </submittedName>
</protein>
<comment type="subcellular location">
    <subcellularLocation>
        <location evidence="1">Nucleus</location>
    </subcellularLocation>
</comment>
<dbReference type="SMART" id="SM00355">
    <property type="entry name" value="ZnF_C2H2"/>
    <property type="match status" value="4"/>
</dbReference>
<dbReference type="Pfam" id="PF00096">
    <property type="entry name" value="zf-C2H2"/>
    <property type="match status" value="3"/>
</dbReference>
<dbReference type="Pfam" id="PF05225">
    <property type="entry name" value="HTH_psq"/>
    <property type="match status" value="2"/>
</dbReference>
<evidence type="ECO:0000259" key="8">
    <source>
        <dbReference type="PROSITE" id="PS50097"/>
    </source>
</evidence>
<evidence type="ECO:0000256" key="3">
    <source>
        <dbReference type="ARBA" id="ARBA00022737"/>
    </source>
</evidence>
<dbReference type="PROSITE" id="PS50157">
    <property type="entry name" value="ZINC_FINGER_C2H2_2"/>
    <property type="match status" value="4"/>
</dbReference>
<evidence type="ECO:0000256" key="4">
    <source>
        <dbReference type="ARBA" id="ARBA00022771"/>
    </source>
</evidence>
<feature type="domain" description="C2H2-type" evidence="9">
    <location>
        <begin position="381"/>
        <end position="408"/>
    </location>
</feature>
<feature type="region of interest" description="Disordered" evidence="7">
    <location>
        <begin position="1214"/>
        <end position="1234"/>
    </location>
</feature>
<dbReference type="InterPro" id="IPR007889">
    <property type="entry name" value="HTH_Psq"/>
</dbReference>
<keyword evidence="4 6" id="KW-0863">Zinc-finger</keyword>
<evidence type="ECO:0000256" key="5">
    <source>
        <dbReference type="ARBA" id="ARBA00022833"/>
    </source>
</evidence>
<evidence type="ECO:0000256" key="7">
    <source>
        <dbReference type="SAM" id="MobiDB-lite"/>
    </source>
</evidence>
<feature type="compositionally biased region" description="Gly residues" evidence="7">
    <location>
        <begin position="1216"/>
        <end position="1234"/>
    </location>
</feature>
<dbReference type="FunFam" id="3.30.160.60:FF:000446">
    <property type="entry name" value="Zinc finger protein"/>
    <property type="match status" value="1"/>
</dbReference>
<dbReference type="SMART" id="SM00225">
    <property type="entry name" value="BTB"/>
    <property type="match status" value="1"/>
</dbReference>
<organism evidence="10 11">
    <name type="scientific">Petrolisthes cinctipes</name>
    <name type="common">Flat porcelain crab</name>
    <dbReference type="NCBI Taxonomy" id="88211"/>
    <lineage>
        <taxon>Eukaryota</taxon>
        <taxon>Metazoa</taxon>
        <taxon>Ecdysozoa</taxon>
        <taxon>Arthropoda</taxon>
        <taxon>Crustacea</taxon>
        <taxon>Multicrustacea</taxon>
        <taxon>Malacostraca</taxon>
        <taxon>Eumalacostraca</taxon>
        <taxon>Eucarida</taxon>
        <taxon>Decapoda</taxon>
        <taxon>Pleocyemata</taxon>
        <taxon>Anomura</taxon>
        <taxon>Galatheoidea</taxon>
        <taxon>Porcellanidae</taxon>
        <taxon>Petrolisthes</taxon>
    </lineage>
</organism>
<dbReference type="InterPro" id="IPR036236">
    <property type="entry name" value="Znf_C2H2_sf"/>
</dbReference>
<reference evidence="10" key="1">
    <citation type="submission" date="2023-10" db="EMBL/GenBank/DDBJ databases">
        <title>Genome assemblies of two species of porcelain crab, Petrolisthes cinctipes and Petrolisthes manimaculis (Anomura: Porcellanidae).</title>
        <authorList>
            <person name="Angst P."/>
        </authorList>
    </citation>
    <scope>NUCLEOTIDE SEQUENCE</scope>
    <source>
        <strain evidence="10">PB745_01</strain>
        <tissue evidence="10">Gill</tissue>
    </source>
</reference>
<feature type="region of interest" description="Disordered" evidence="7">
    <location>
        <begin position="826"/>
        <end position="850"/>
    </location>
</feature>
<dbReference type="SUPFAM" id="SSF54695">
    <property type="entry name" value="POZ domain"/>
    <property type="match status" value="1"/>
</dbReference>
<gene>
    <name evidence="10" type="ORF">Pcinc_003018</name>
</gene>
<proteinExistence type="predicted"/>